<keyword evidence="4" id="KW-1185">Reference proteome</keyword>
<feature type="transmembrane region" description="Helical" evidence="1">
    <location>
        <begin position="199"/>
        <end position="217"/>
    </location>
</feature>
<dbReference type="Pfam" id="PF14219">
    <property type="entry name" value="DUF4328"/>
    <property type="match status" value="1"/>
</dbReference>
<dbReference type="EMBL" id="SUMB01000004">
    <property type="protein sequence ID" value="TJZ54374.1"/>
    <property type="molecule type" value="Genomic_DNA"/>
</dbReference>
<feature type="transmembrane region" description="Helical" evidence="1">
    <location>
        <begin position="34"/>
        <end position="51"/>
    </location>
</feature>
<dbReference type="InterPro" id="IPR025565">
    <property type="entry name" value="DUF4328"/>
</dbReference>
<feature type="transmembrane region" description="Helical" evidence="1">
    <location>
        <begin position="161"/>
        <end position="179"/>
    </location>
</feature>
<accession>A0A4U0NVV8</accession>
<dbReference type="AlphaFoldDB" id="A0A4U0NVV8"/>
<protein>
    <submittedName>
        <fullName evidence="3">DUF4328 domain-containing protein</fullName>
    </submittedName>
</protein>
<keyword evidence="1" id="KW-0812">Transmembrane</keyword>
<gene>
    <name evidence="3" type="ORF">FCH28_14635</name>
</gene>
<feature type="transmembrane region" description="Helical" evidence="1">
    <location>
        <begin position="124"/>
        <end position="140"/>
    </location>
</feature>
<evidence type="ECO:0000313" key="3">
    <source>
        <dbReference type="EMBL" id="TJZ54374.1"/>
    </source>
</evidence>
<dbReference type="Proteomes" id="UP000308697">
    <property type="component" value="Unassembled WGS sequence"/>
</dbReference>
<feature type="transmembrane region" description="Helical" evidence="1">
    <location>
        <begin position="81"/>
        <end position="104"/>
    </location>
</feature>
<feature type="domain" description="DUF4328" evidence="2">
    <location>
        <begin position="69"/>
        <end position="221"/>
    </location>
</feature>
<dbReference type="RefSeq" id="WP_136740299.1">
    <property type="nucleotide sequence ID" value="NZ_SUMB01000004.1"/>
</dbReference>
<organism evidence="3 4">
    <name type="scientific">Streptomyces piniterrae</name>
    <dbReference type="NCBI Taxonomy" id="2571125"/>
    <lineage>
        <taxon>Bacteria</taxon>
        <taxon>Bacillati</taxon>
        <taxon>Actinomycetota</taxon>
        <taxon>Actinomycetes</taxon>
        <taxon>Kitasatosporales</taxon>
        <taxon>Streptomycetaceae</taxon>
        <taxon>Streptomyces</taxon>
    </lineage>
</organism>
<sequence length="234" mass="25778">MSNIPVAPPPPSPGWSVTPGPPAVLRSPVGLSKAVMLLLGLVIVADLFALWQGGQSYELVGRIVGDLGSVSSEEIDRADTLYGASGYVQLVAILATAVVFIVWFHRARVNAEVFAPEYHTKKRGWAIWGWIVPVVNLWFPRRIATDIWNASADESSRSRALLNWWWALWVVDLLFGRLASQRYIKAETPEEIKGALSGLMASDVFNIAAAVLAILFVRRLTHMQHEKALRGPTV</sequence>
<keyword evidence="1" id="KW-1133">Transmembrane helix</keyword>
<name>A0A4U0NVV8_9ACTN</name>
<keyword evidence="1" id="KW-0472">Membrane</keyword>
<dbReference type="OrthoDB" id="4174975at2"/>
<reference evidence="3 4" key="1">
    <citation type="submission" date="2019-04" db="EMBL/GenBank/DDBJ databases">
        <title>Streptomyces piniterrae sp. nov., a heliquinomycin-producing actinomycete isolated from rhizosphere soil of Pinus yunnanensis.</title>
        <authorList>
            <person name="Zhuang X."/>
            <person name="Zhao J."/>
        </authorList>
    </citation>
    <scope>NUCLEOTIDE SEQUENCE [LARGE SCALE GENOMIC DNA]</scope>
    <source>
        <strain evidence="4">jys28</strain>
    </source>
</reference>
<evidence type="ECO:0000259" key="2">
    <source>
        <dbReference type="Pfam" id="PF14219"/>
    </source>
</evidence>
<evidence type="ECO:0000313" key="4">
    <source>
        <dbReference type="Proteomes" id="UP000308697"/>
    </source>
</evidence>
<comment type="caution">
    <text evidence="3">The sequence shown here is derived from an EMBL/GenBank/DDBJ whole genome shotgun (WGS) entry which is preliminary data.</text>
</comment>
<proteinExistence type="predicted"/>
<evidence type="ECO:0000256" key="1">
    <source>
        <dbReference type="SAM" id="Phobius"/>
    </source>
</evidence>